<evidence type="ECO:0000256" key="8">
    <source>
        <dbReference type="ARBA" id="ARBA00035676"/>
    </source>
</evidence>
<dbReference type="InterPro" id="IPR017824">
    <property type="entry name" value="Aminodeoxychorismate_lyase_IV"/>
</dbReference>
<dbReference type="Proteomes" id="UP000199527">
    <property type="component" value="Unassembled WGS sequence"/>
</dbReference>
<keyword evidence="4 14" id="KW-0663">Pyridoxal phosphate</keyword>
<dbReference type="GO" id="GO:0030170">
    <property type="term" value="F:pyridoxal phosphate binding"/>
    <property type="evidence" value="ECO:0007669"/>
    <property type="project" value="InterPro"/>
</dbReference>
<evidence type="ECO:0000256" key="12">
    <source>
        <dbReference type="NCBIfam" id="TIGR03461"/>
    </source>
</evidence>
<dbReference type="Gene3D" id="3.20.10.10">
    <property type="entry name" value="D-amino Acid Aminotransferase, subunit A, domain 2"/>
    <property type="match status" value="1"/>
</dbReference>
<dbReference type="InterPro" id="IPR043131">
    <property type="entry name" value="BCAT-like_N"/>
</dbReference>
<evidence type="ECO:0000256" key="7">
    <source>
        <dbReference type="ARBA" id="ARBA00035633"/>
    </source>
</evidence>
<reference evidence="16" key="1">
    <citation type="submission" date="2016-10" db="EMBL/GenBank/DDBJ databases">
        <authorList>
            <person name="Varghese N."/>
            <person name="Submissions S."/>
        </authorList>
    </citation>
    <scope>NUCLEOTIDE SEQUENCE [LARGE SCALE GENOMIC DNA]</scope>
    <source>
        <strain evidence="16">DSM 23317</strain>
    </source>
</reference>
<dbReference type="OrthoDB" id="9805628at2"/>
<evidence type="ECO:0000256" key="9">
    <source>
        <dbReference type="ARBA" id="ARBA00049529"/>
    </source>
</evidence>
<dbReference type="GO" id="GO:0008153">
    <property type="term" value="P:4-aminobenzoate biosynthetic process"/>
    <property type="evidence" value="ECO:0007669"/>
    <property type="project" value="UniProtKB-UniRule"/>
</dbReference>
<dbReference type="EMBL" id="FNEM01000012">
    <property type="protein sequence ID" value="SDJ71291.1"/>
    <property type="molecule type" value="Genomic_DNA"/>
</dbReference>
<evidence type="ECO:0000256" key="1">
    <source>
        <dbReference type="ARBA" id="ARBA00001933"/>
    </source>
</evidence>
<evidence type="ECO:0000313" key="15">
    <source>
        <dbReference type="EMBL" id="SDJ71291.1"/>
    </source>
</evidence>
<dbReference type="SUPFAM" id="SSF56752">
    <property type="entry name" value="D-aminoacid aminotransferase-like PLP-dependent enzymes"/>
    <property type="match status" value="1"/>
</dbReference>
<accession>A0A1G8VYW3</accession>
<dbReference type="PANTHER" id="PTHR42743">
    <property type="entry name" value="AMINO-ACID AMINOTRANSFERASE"/>
    <property type="match status" value="1"/>
</dbReference>
<comment type="catalytic activity">
    <reaction evidence="9">
        <text>4-amino-4-deoxychorismate = 4-aminobenzoate + pyruvate + H(+)</text>
        <dbReference type="Rhea" id="RHEA:16201"/>
        <dbReference type="ChEBI" id="CHEBI:15361"/>
        <dbReference type="ChEBI" id="CHEBI:15378"/>
        <dbReference type="ChEBI" id="CHEBI:17836"/>
        <dbReference type="ChEBI" id="CHEBI:58406"/>
        <dbReference type="EC" id="4.1.3.38"/>
    </reaction>
</comment>
<comment type="cofactor">
    <cofactor evidence="1 14">
        <name>pyridoxal 5'-phosphate</name>
        <dbReference type="ChEBI" id="CHEBI:597326"/>
    </cofactor>
</comment>
<dbReference type="Gene3D" id="3.30.470.10">
    <property type="match status" value="1"/>
</dbReference>
<evidence type="ECO:0000256" key="2">
    <source>
        <dbReference type="ARBA" id="ARBA00009320"/>
    </source>
</evidence>
<comment type="pathway">
    <text evidence="7">Cofactor biosynthesis; tetrahydrofolate biosynthesis; 4-aminobenzoate from chorismate: step 2/2.</text>
</comment>
<dbReference type="InterPro" id="IPR036038">
    <property type="entry name" value="Aminotransferase-like"/>
</dbReference>
<evidence type="ECO:0000256" key="5">
    <source>
        <dbReference type="ARBA" id="ARBA00022909"/>
    </source>
</evidence>
<protein>
    <recommendedName>
        <fullName evidence="11 12">Aminodeoxychorismate lyase</fullName>
        <ecNumber evidence="8 12">4.1.3.38</ecNumber>
    </recommendedName>
</protein>
<sequence>MPNWVDGQRKDELATADRGLNLGDGHFSTLRVSGGRILAWPLHRQRLQHACQRLSMGQPDWDSLQRTLDQALAHCDPSEAVIKVVITRGCQGRGYDPLLDRPPTVIVSTFDYPQHYLEWQRQGVTLDTARLRLGTQPALAAMKTLGRLEQVLLRRELKLHNADDLLVLDSDNRIIEASAANLFLIQGSTLITPSLARCGVAGVMRHQLLRSAADHGWTLQVRDVVGADLDRCDGAFITNALMGAVPVIGIDGRPLPIPHSFSDIQRLLLC</sequence>
<evidence type="ECO:0000256" key="3">
    <source>
        <dbReference type="ARBA" id="ARBA00011738"/>
    </source>
</evidence>
<dbReference type="NCBIfam" id="TIGR03461">
    <property type="entry name" value="pabC_Proteo"/>
    <property type="match status" value="1"/>
</dbReference>
<evidence type="ECO:0000313" key="16">
    <source>
        <dbReference type="Proteomes" id="UP000199527"/>
    </source>
</evidence>
<evidence type="ECO:0000256" key="4">
    <source>
        <dbReference type="ARBA" id="ARBA00022898"/>
    </source>
</evidence>
<dbReference type="EC" id="4.1.3.38" evidence="8 12"/>
<dbReference type="InterPro" id="IPR001544">
    <property type="entry name" value="Aminotrans_IV"/>
</dbReference>
<dbReference type="CDD" id="cd01559">
    <property type="entry name" value="ADCL_like"/>
    <property type="match status" value="1"/>
</dbReference>
<organism evidence="15 16">
    <name type="scientific">Ferrimonas sediminum</name>
    <dbReference type="NCBI Taxonomy" id="718193"/>
    <lineage>
        <taxon>Bacteria</taxon>
        <taxon>Pseudomonadati</taxon>
        <taxon>Pseudomonadota</taxon>
        <taxon>Gammaproteobacteria</taxon>
        <taxon>Alteromonadales</taxon>
        <taxon>Ferrimonadaceae</taxon>
        <taxon>Ferrimonas</taxon>
    </lineage>
</organism>
<dbReference type="InterPro" id="IPR050571">
    <property type="entry name" value="Class-IV_PLP-Dep_Aminotrnsfr"/>
</dbReference>
<dbReference type="RefSeq" id="WP_090366231.1">
    <property type="nucleotide sequence ID" value="NZ_FNEM01000012.1"/>
</dbReference>
<dbReference type="PANTHER" id="PTHR42743:SF2">
    <property type="entry name" value="AMINODEOXYCHORISMATE LYASE"/>
    <property type="match status" value="1"/>
</dbReference>
<evidence type="ECO:0000256" key="11">
    <source>
        <dbReference type="ARBA" id="ARBA00069174"/>
    </source>
</evidence>
<dbReference type="Pfam" id="PF01063">
    <property type="entry name" value="Aminotran_4"/>
    <property type="match status" value="1"/>
</dbReference>
<evidence type="ECO:0000256" key="13">
    <source>
        <dbReference type="RuleBase" id="RU004106"/>
    </source>
</evidence>
<dbReference type="GO" id="GO:0008696">
    <property type="term" value="F:4-amino-4-deoxychorismate lyase activity"/>
    <property type="evidence" value="ECO:0007669"/>
    <property type="project" value="UniProtKB-UniRule"/>
</dbReference>
<comment type="similarity">
    <text evidence="2 13">Belongs to the class-IV pyridoxal-phosphate-dependent aminotransferase family.</text>
</comment>
<dbReference type="InterPro" id="IPR018300">
    <property type="entry name" value="Aminotrans_IV_CS"/>
</dbReference>
<dbReference type="GO" id="GO:0005829">
    <property type="term" value="C:cytosol"/>
    <property type="evidence" value="ECO:0007669"/>
    <property type="project" value="TreeGrafter"/>
</dbReference>
<dbReference type="InterPro" id="IPR043132">
    <property type="entry name" value="BCAT-like_C"/>
</dbReference>
<evidence type="ECO:0000256" key="10">
    <source>
        <dbReference type="ARBA" id="ARBA00054027"/>
    </source>
</evidence>
<keyword evidence="5" id="KW-0289">Folate biosynthesis</keyword>
<comment type="subunit">
    <text evidence="3">Homodimer.</text>
</comment>
<gene>
    <name evidence="15" type="ORF">SAMN04488540_11239</name>
</gene>
<dbReference type="AlphaFoldDB" id="A0A1G8VYW3"/>
<evidence type="ECO:0000256" key="14">
    <source>
        <dbReference type="RuleBase" id="RU004516"/>
    </source>
</evidence>
<dbReference type="NCBIfam" id="NF004761">
    <property type="entry name" value="PRK06092.1"/>
    <property type="match status" value="1"/>
</dbReference>
<evidence type="ECO:0000256" key="6">
    <source>
        <dbReference type="ARBA" id="ARBA00023239"/>
    </source>
</evidence>
<dbReference type="GO" id="GO:0046656">
    <property type="term" value="P:folic acid biosynthetic process"/>
    <property type="evidence" value="ECO:0007669"/>
    <property type="project" value="UniProtKB-KW"/>
</dbReference>
<keyword evidence="16" id="KW-1185">Reference proteome</keyword>
<dbReference type="PROSITE" id="PS00770">
    <property type="entry name" value="AA_TRANSFER_CLASS_4"/>
    <property type="match status" value="1"/>
</dbReference>
<name>A0A1G8VYW3_9GAMM</name>
<keyword evidence="6 15" id="KW-0456">Lyase</keyword>
<proteinExistence type="inferred from homology"/>
<dbReference type="FunFam" id="3.20.10.10:FF:000002">
    <property type="entry name" value="D-alanine aminotransferase"/>
    <property type="match status" value="1"/>
</dbReference>
<comment type="function">
    <text evidence="10">Involved in the biosynthesis of p-aminobenzoate (PABA), a precursor of tetrahydrofolate. Converts 4-amino-4-deoxychorismate into 4-aminobenzoate (PABA) and pyruvate.</text>
</comment>